<sequence>MARNKKRKKNRPGPSKWQKESIRRYKEESRRKERRTAYIMVPLIAVLVILDVFGYDLFYYYNWNPAILDAIYLIADIVYILLVLAVSCVLIWLLFKLIRFLFKKGLADKNLINIRMVLLILFIGGLSLFLIFLCLHWTVALVQSII</sequence>
<evidence type="ECO:0000313" key="3">
    <source>
        <dbReference type="Proteomes" id="UP000216013"/>
    </source>
</evidence>
<keyword evidence="1" id="KW-0472">Membrane</keyword>
<feature type="transmembrane region" description="Helical" evidence="1">
    <location>
        <begin position="116"/>
        <end position="139"/>
    </location>
</feature>
<reference evidence="2 3" key="1">
    <citation type="submission" date="2017-07" db="EMBL/GenBank/DDBJ databases">
        <title>Isolation and whole genome analysis of endospore-forming bacteria from heroin.</title>
        <authorList>
            <person name="Kalinowski J."/>
            <person name="Ahrens B."/>
            <person name="Al-Dilaimi A."/>
            <person name="Winkler A."/>
            <person name="Wibberg D."/>
            <person name="Schleenbecker U."/>
            <person name="Ruckert C."/>
            <person name="Wolfel R."/>
            <person name="Grass G."/>
        </authorList>
    </citation>
    <scope>NUCLEOTIDE SEQUENCE [LARGE SCALE GENOMIC DNA]</scope>
    <source>
        <strain evidence="2 3">7528</strain>
    </source>
</reference>
<feature type="transmembrane region" description="Helical" evidence="1">
    <location>
        <begin position="70"/>
        <end position="95"/>
    </location>
</feature>
<feature type="transmembrane region" description="Helical" evidence="1">
    <location>
        <begin position="36"/>
        <end position="58"/>
    </location>
</feature>
<evidence type="ECO:0000256" key="1">
    <source>
        <dbReference type="SAM" id="Phobius"/>
    </source>
</evidence>
<dbReference type="EMBL" id="NPBV01000001">
    <property type="protein sequence ID" value="PAD23129.1"/>
    <property type="molecule type" value="Genomic_DNA"/>
</dbReference>
<gene>
    <name evidence="2" type="ORF">CHH64_00500</name>
</gene>
<comment type="caution">
    <text evidence="2">The sequence shown here is derived from an EMBL/GenBank/DDBJ whole genome shotgun (WGS) entry which is preliminary data.</text>
</comment>
<dbReference type="Proteomes" id="UP000216013">
    <property type="component" value="Unassembled WGS sequence"/>
</dbReference>
<keyword evidence="1" id="KW-0812">Transmembrane</keyword>
<keyword evidence="1" id="KW-1133">Transmembrane helix</keyword>
<protein>
    <submittedName>
        <fullName evidence="2">Uncharacterized protein</fullName>
    </submittedName>
</protein>
<organism evidence="2 3">
    <name type="scientific">Terribacillus saccharophilus</name>
    <dbReference type="NCBI Taxonomy" id="361277"/>
    <lineage>
        <taxon>Bacteria</taxon>
        <taxon>Bacillati</taxon>
        <taxon>Bacillota</taxon>
        <taxon>Bacilli</taxon>
        <taxon>Bacillales</taxon>
        <taxon>Bacillaceae</taxon>
        <taxon>Terribacillus</taxon>
    </lineage>
</organism>
<proteinExistence type="predicted"/>
<accession>A0A268AG88</accession>
<name>A0A268AG88_9BACI</name>
<evidence type="ECO:0000313" key="2">
    <source>
        <dbReference type="EMBL" id="PAD23129.1"/>
    </source>
</evidence>
<dbReference type="AlphaFoldDB" id="A0A268AG88"/>